<dbReference type="HOGENOM" id="CLU_018552_9_3_1"/>
<feature type="region of interest" description="Disordered" evidence="1">
    <location>
        <begin position="60"/>
        <end position="86"/>
    </location>
</feature>
<evidence type="ECO:0000313" key="3">
    <source>
        <dbReference type="Proteomes" id="UP000054549"/>
    </source>
</evidence>
<name>A0A0C2WB96_AMAMK</name>
<dbReference type="Proteomes" id="UP000054549">
    <property type="component" value="Unassembled WGS sequence"/>
</dbReference>
<evidence type="ECO:0000256" key="1">
    <source>
        <dbReference type="SAM" id="MobiDB-lite"/>
    </source>
</evidence>
<reference evidence="2 3" key="1">
    <citation type="submission" date="2014-04" db="EMBL/GenBank/DDBJ databases">
        <title>Evolutionary Origins and Diversification of the Mycorrhizal Mutualists.</title>
        <authorList>
            <consortium name="DOE Joint Genome Institute"/>
            <consortium name="Mycorrhizal Genomics Consortium"/>
            <person name="Kohler A."/>
            <person name="Kuo A."/>
            <person name="Nagy L.G."/>
            <person name="Floudas D."/>
            <person name="Copeland A."/>
            <person name="Barry K.W."/>
            <person name="Cichocki N."/>
            <person name="Veneault-Fourrey C."/>
            <person name="LaButti K."/>
            <person name="Lindquist E.A."/>
            <person name="Lipzen A."/>
            <person name="Lundell T."/>
            <person name="Morin E."/>
            <person name="Murat C."/>
            <person name="Riley R."/>
            <person name="Ohm R."/>
            <person name="Sun H."/>
            <person name="Tunlid A."/>
            <person name="Henrissat B."/>
            <person name="Grigoriev I.V."/>
            <person name="Hibbett D.S."/>
            <person name="Martin F."/>
        </authorList>
    </citation>
    <scope>NUCLEOTIDE SEQUENCE [LARGE SCALE GENOMIC DNA]</scope>
    <source>
        <strain evidence="2 3">Koide BX008</strain>
    </source>
</reference>
<accession>A0A0C2WB96</accession>
<dbReference type="OrthoDB" id="2408877at2759"/>
<dbReference type="EMBL" id="KN819195">
    <property type="protein sequence ID" value="KIL53861.1"/>
    <property type="molecule type" value="Genomic_DNA"/>
</dbReference>
<keyword evidence="3" id="KW-1185">Reference proteome</keyword>
<evidence type="ECO:0000313" key="2">
    <source>
        <dbReference type="EMBL" id="KIL53861.1"/>
    </source>
</evidence>
<sequence>MGALKGRFQCLRGLHVNINSPEDHVKAMRWITCVIILHNLIIDVEGEVSKAGAYFQPLHSSVEEEEDTGVGNDDNDENEDNSNPGEIKRQLLTAELLAYRQRIGIPF</sequence>
<feature type="compositionally biased region" description="Acidic residues" evidence="1">
    <location>
        <begin position="63"/>
        <end position="80"/>
    </location>
</feature>
<protein>
    <recommendedName>
        <fullName evidence="4">DDE Tnp4 domain-containing protein</fullName>
    </recommendedName>
</protein>
<gene>
    <name evidence="2" type="ORF">M378DRAFT_182720</name>
</gene>
<dbReference type="InParanoid" id="A0A0C2WB96"/>
<dbReference type="AlphaFoldDB" id="A0A0C2WB96"/>
<evidence type="ECO:0008006" key="4">
    <source>
        <dbReference type="Google" id="ProtNLM"/>
    </source>
</evidence>
<organism evidence="2 3">
    <name type="scientific">Amanita muscaria (strain Koide BX008)</name>
    <dbReference type="NCBI Taxonomy" id="946122"/>
    <lineage>
        <taxon>Eukaryota</taxon>
        <taxon>Fungi</taxon>
        <taxon>Dikarya</taxon>
        <taxon>Basidiomycota</taxon>
        <taxon>Agaricomycotina</taxon>
        <taxon>Agaricomycetes</taxon>
        <taxon>Agaricomycetidae</taxon>
        <taxon>Agaricales</taxon>
        <taxon>Pluteineae</taxon>
        <taxon>Amanitaceae</taxon>
        <taxon>Amanita</taxon>
    </lineage>
</organism>
<dbReference type="STRING" id="946122.A0A0C2WB96"/>
<proteinExistence type="predicted"/>